<evidence type="ECO:0000313" key="5">
    <source>
        <dbReference type="EMBL" id="MDA5109873.1"/>
    </source>
</evidence>
<dbReference type="InterPro" id="IPR002678">
    <property type="entry name" value="DUF34/NIF3"/>
</dbReference>
<dbReference type="GO" id="GO:0005737">
    <property type="term" value="C:cytoplasm"/>
    <property type="evidence" value="ECO:0007669"/>
    <property type="project" value="TreeGrafter"/>
</dbReference>
<name>A0A9X3TT27_9BACL</name>
<dbReference type="SUPFAM" id="SSF102705">
    <property type="entry name" value="NIF3 (NGG1p interacting factor 3)-like"/>
    <property type="match status" value="1"/>
</dbReference>
<dbReference type="PANTHER" id="PTHR13799">
    <property type="entry name" value="NGG1 INTERACTING FACTOR 3"/>
    <property type="match status" value="1"/>
</dbReference>
<evidence type="ECO:0000256" key="2">
    <source>
        <dbReference type="ARBA" id="ARBA00022112"/>
    </source>
</evidence>
<dbReference type="InterPro" id="IPR036069">
    <property type="entry name" value="DUF34/NIF3_sf"/>
</dbReference>
<reference evidence="5" key="1">
    <citation type="submission" date="2022-12" db="EMBL/GenBank/DDBJ databases">
        <title>Draft genome sequence of the thermophilic strain Brevibacillus thermoruber HT42, isolated from Los Humeros, Puebla, Mexico, with biotechnological potential.</title>
        <authorList>
            <person name="Lara Sanchez J."/>
            <person name="Solis Palacios R."/>
            <person name="Bustos Baena A.S."/>
            <person name="Ruz Baez A.E."/>
            <person name="Espinosa Luna G."/>
            <person name="Oliart Ros R.M."/>
        </authorList>
    </citation>
    <scope>NUCLEOTIDE SEQUENCE</scope>
    <source>
        <strain evidence="5">HT42</strain>
    </source>
</reference>
<feature type="binding site" evidence="4">
    <location>
        <position position="100"/>
    </location>
    <ligand>
        <name>a divalent metal cation</name>
        <dbReference type="ChEBI" id="CHEBI:60240"/>
        <label>1</label>
    </ligand>
</feature>
<comment type="similarity">
    <text evidence="1">Belongs to the GTP cyclohydrolase I type 2/NIF3 family.</text>
</comment>
<gene>
    <name evidence="5" type="ORF">O3V59_16015</name>
</gene>
<protein>
    <recommendedName>
        <fullName evidence="2">GTP cyclohydrolase 1 type 2 homolog</fullName>
    </recommendedName>
</protein>
<dbReference type="AlphaFoldDB" id="A0A9X3TT27"/>
<proteinExistence type="inferred from homology"/>
<evidence type="ECO:0000256" key="4">
    <source>
        <dbReference type="PIRSR" id="PIRSR602678-1"/>
    </source>
</evidence>
<dbReference type="GO" id="GO:0046872">
    <property type="term" value="F:metal ion binding"/>
    <property type="evidence" value="ECO:0007669"/>
    <property type="project" value="UniProtKB-KW"/>
</dbReference>
<sequence length="134" mass="15223">MICRVTVTDTRSLIDRLITLFDIPYVDFEGKERARIERIAILPGCGDVAAMMREAEASGADAYVTGEIYCHIDNEYGCTKYATVMAYAAETSMPLIGVSHAASEYLMMKTQVKPWLEERFSVNVTLLPQSRWWW</sequence>
<dbReference type="Pfam" id="PF01784">
    <property type="entry name" value="DUF34_NIF3"/>
    <property type="match status" value="1"/>
</dbReference>
<comment type="caution">
    <text evidence="5">The sequence shown here is derived from an EMBL/GenBank/DDBJ whole genome shotgun (WGS) entry which is preliminary data.</text>
</comment>
<organism evidence="5 6">
    <name type="scientific">Brevibacillus thermoruber</name>
    <dbReference type="NCBI Taxonomy" id="33942"/>
    <lineage>
        <taxon>Bacteria</taxon>
        <taxon>Bacillati</taxon>
        <taxon>Bacillota</taxon>
        <taxon>Bacilli</taxon>
        <taxon>Bacillales</taxon>
        <taxon>Paenibacillaceae</taxon>
        <taxon>Brevibacillus</taxon>
    </lineage>
</organism>
<keyword evidence="6" id="KW-1185">Reference proteome</keyword>
<dbReference type="Gene3D" id="3.40.1390.30">
    <property type="entry name" value="NIF3 (NGG1p interacting factor 3)-like"/>
    <property type="match status" value="1"/>
</dbReference>
<evidence type="ECO:0000313" key="6">
    <source>
        <dbReference type="Proteomes" id="UP001151071"/>
    </source>
</evidence>
<feature type="binding site" evidence="4">
    <location>
        <position position="104"/>
    </location>
    <ligand>
        <name>a divalent metal cation</name>
        <dbReference type="ChEBI" id="CHEBI:60240"/>
        <label>1</label>
    </ligand>
</feature>
<accession>A0A9X3TT27</accession>
<dbReference type="RefSeq" id="WP_271140536.1">
    <property type="nucleotide sequence ID" value="NZ_JAPYYP010000022.1"/>
</dbReference>
<dbReference type="PANTHER" id="PTHR13799:SF14">
    <property type="entry name" value="GTP CYCLOHYDROLASE 1 TYPE 2 HOMOLOG"/>
    <property type="match status" value="1"/>
</dbReference>
<evidence type="ECO:0000256" key="3">
    <source>
        <dbReference type="ARBA" id="ARBA00022723"/>
    </source>
</evidence>
<dbReference type="Proteomes" id="UP001151071">
    <property type="component" value="Unassembled WGS sequence"/>
</dbReference>
<dbReference type="EMBL" id="JAPYYP010000022">
    <property type="protein sequence ID" value="MDA5109873.1"/>
    <property type="molecule type" value="Genomic_DNA"/>
</dbReference>
<evidence type="ECO:0000256" key="1">
    <source>
        <dbReference type="ARBA" id="ARBA00006964"/>
    </source>
</evidence>
<keyword evidence="3 4" id="KW-0479">Metal-binding</keyword>